<comment type="caution">
    <text evidence="1">The sequence shown here is derived from an EMBL/GenBank/DDBJ whole genome shotgun (WGS) entry which is preliminary data.</text>
</comment>
<keyword evidence="2" id="KW-1185">Reference proteome</keyword>
<gene>
    <name evidence="1" type="ORF">HCZ30_07080</name>
</gene>
<evidence type="ECO:0000313" key="2">
    <source>
        <dbReference type="Proteomes" id="UP000709466"/>
    </source>
</evidence>
<dbReference type="Proteomes" id="UP000709466">
    <property type="component" value="Unassembled WGS sequence"/>
</dbReference>
<dbReference type="RefSeq" id="WP_167637586.1">
    <property type="nucleotide sequence ID" value="NZ_JAATOP010000004.1"/>
</dbReference>
<name>A0ABX0VY65_9RHOB</name>
<proteinExistence type="predicted"/>
<accession>A0ABX0VY65</accession>
<reference evidence="1 2" key="1">
    <citation type="submission" date="2020-03" db="EMBL/GenBank/DDBJ databases">
        <title>Bacterial isolates of synthetic phycosphere.</title>
        <authorList>
            <person name="Fu H."/>
            <person name="Moran M.A."/>
        </authorList>
    </citation>
    <scope>NUCLEOTIDE SEQUENCE [LARGE SCALE GENOMIC DNA]</scope>
    <source>
        <strain evidence="1 2">HF1</strain>
    </source>
</reference>
<evidence type="ECO:0000313" key="1">
    <source>
        <dbReference type="EMBL" id="NIY72196.1"/>
    </source>
</evidence>
<dbReference type="EMBL" id="JAATOP010000004">
    <property type="protein sequence ID" value="NIY72196.1"/>
    <property type="molecule type" value="Genomic_DNA"/>
</dbReference>
<organism evidence="1 2">
    <name type="scientific">Marivivens donghaensis</name>
    <dbReference type="NCBI Taxonomy" id="1699413"/>
    <lineage>
        <taxon>Bacteria</taxon>
        <taxon>Pseudomonadati</taxon>
        <taxon>Pseudomonadota</taxon>
        <taxon>Alphaproteobacteria</taxon>
        <taxon>Rhodobacterales</taxon>
        <taxon>Paracoccaceae</taxon>
        <taxon>Marivivens group</taxon>
        <taxon>Marivivens</taxon>
    </lineage>
</organism>
<protein>
    <submittedName>
        <fullName evidence="1">Uncharacterized protein</fullName>
    </submittedName>
</protein>
<sequence length="205" mass="22425">MTPEDITALFTRKDGSYLCARWGRPIVPVVFGVEDETLQTVKGAIEAIVALAGHNMDETDTELGANLMVFFCREWSELEGVPNLGQLIDGLPNLVQRLDAAGANQYRTFRFDEQGAIKLCIVFVRMDAELTKQPAETIALAQAAQLMLTWSDQAFVDRSPLALANGNAVLRPEIGAVIQAAYDQVMPVSAQDSSHALRLYARTLA</sequence>